<evidence type="ECO:0000313" key="3">
    <source>
        <dbReference type="EMBL" id="GBB90494.1"/>
    </source>
</evidence>
<reference evidence="3 4" key="1">
    <citation type="submission" date="2017-11" db="EMBL/GenBank/DDBJ databases">
        <title>The genome of Rhizophagus clarus HR1 reveals common genetic basis of auxotrophy among arbuscular mycorrhizal fungi.</title>
        <authorList>
            <person name="Kobayashi Y."/>
        </authorList>
    </citation>
    <scope>NUCLEOTIDE SEQUENCE [LARGE SCALE GENOMIC DNA]</scope>
    <source>
        <strain evidence="3 4">HR1</strain>
    </source>
</reference>
<accession>A0A2Z6QYW1</accession>
<gene>
    <name evidence="3" type="ORF">RclHR1_17480007</name>
</gene>
<feature type="region of interest" description="Disordered" evidence="2">
    <location>
        <begin position="1"/>
        <end position="26"/>
    </location>
</feature>
<sequence length="153" mass="17770">MPPISRRNHQLKKAREVRAQKLKEKKDNDLKLTNKVYRQRNKLTAAVQQLSDKEIPAANHFITTMRYPKGPDAGKLLSPYLQTIAYNSIADSLYKRRLSIESLKDEKDQLEMENKKLNQQTKKLIGKTKSLGAQVEHLRNQKLQYVSEIRSLV</sequence>
<feature type="compositionally biased region" description="Basic residues" evidence="2">
    <location>
        <begin position="1"/>
        <end position="12"/>
    </location>
</feature>
<comment type="caution">
    <text evidence="3">The sequence shown here is derived from an EMBL/GenBank/DDBJ whole genome shotgun (WGS) entry which is preliminary data.</text>
</comment>
<proteinExistence type="predicted"/>
<feature type="coiled-coil region" evidence="1">
    <location>
        <begin position="100"/>
        <end position="127"/>
    </location>
</feature>
<keyword evidence="4" id="KW-1185">Reference proteome</keyword>
<protein>
    <submittedName>
        <fullName evidence="3">Uncharacterized protein</fullName>
    </submittedName>
</protein>
<keyword evidence="1" id="KW-0175">Coiled coil</keyword>
<dbReference type="AlphaFoldDB" id="A0A2Z6QYW1"/>
<dbReference type="EMBL" id="BEXD01000833">
    <property type="protein sequence ID" value="GBB90494.1"/>
    <property type="molecule type" value="Genomic_DNA"/>
</dbReference>
<evidence type="ECO:0000256" key="1">
    <source>
        <dbReference type="SAM" id="Coils"/>
    </source>
</evidence>
<organism evidence="3 4">
    <name type="scientific">Rhizophagus clarus</name>
    <dbReference type="NCBI Taxonomy" id="94130"/>
    <lineage>
        <taxon>Eukaryota</taxon>
        <taxon>Fungi</taxon>
        <taxon>Fungi incertae sedis</taxon>
        <taxon>Mucoromycota</taxon>
        <taxon>Glomeromycotina</taxon>
        <taxon>Glomeromycetes</taxon>
        <taxon>Glomerales</taxon>
        <taxon>Glomeraceae</taxon>
        <taxon>Rhizophagus</taxon>
    </lineage>
</organism>
<evidence type="ECO:0000256" key="2">
    <source>
        <dbReference type="SAM" id="MobiDB-lite"/>
    </source>
</evidence>
<dbReference type="Proteomes" id="UP000247702">
    <property type="component" value="Unassembled WGS sequence"/>
</dbReference>
<feature type="compositionally biased region" description="Basic and acidic residues" evidence="2">
    <location>
        <begin position="13"/>
        <end position="26"/>
    </location>
</feature>
<evidence type="ECO:0000313" key="4">
    <source>
        <dbReference type="Proteomes" id="UP000247702"/>
    </source>
</evidence>
<name>A0A2Z6QYW1_9GLOM</name>